<protein>
    <recommendedName>
        <fullName evidence="4">DUF3180 domain-containing protein</fullName>
    </recommendedName>
</protein>
<evidence type="ECO:0000313" key="2">
    <source>
        <dbReference type="EMBL" id="ALG05889.1"/>
    </source>
</evidence>
<evidence type="ECO:0008006" key="4">
    <source>
        <dbReference type="Google" id="ProtNLM"/>
    </source>
</evidence>
<feature type="transmembrane region" description="Helical" evidence="1">
    <location>
        <begin position="9"/>
        <end position="28"/>
    </location>
</feature>
<dbReference type="STRING" id="860235.AOZ06_02215"/>
<keyword evidence="1" id="KW-0812">Transmembrane</keyword>
<feature type="transmembrane region" description="Helical" evidence="1">
    <location>
        <begin position="116"/>
        <end position="136"/>
    </location>
</feature>
<proteinExistence type="predicted"/>
<dbReference type="AlphaFoldDB" id="A0A0N9HRU5"/>
<evidence type="ECO:0000313" key="3">
    <source>
        <dbReference type="Proteomes" id="UP000063699"/>
    </source>
</evidence>
<dbReference type="KEGG" id="kphy:AOZ06_02215"/>
<reference evidence="2 3" key="1">
    <citation type="submission" date="2015-07" db="EMBL/GenBank/DDBJ databases">
        <title>Genome sequencing of Kibdelosporangium phytohabitans.</title>
        <authorList>
            <person name="Qin S."/>
            <person name="Xing K."/>
        </authorList>
    </citation>
    <scope>NUCLEOTIDE SEQUENCE [LARGE SCALE GENOMIC DNA]</scope>
    <source>
        <strain evidence="2 3">KLBMP1111</strain>
    </source>
</reference>
<dbReference type="Proteomes" id="UP000063699">
    <property type="component" value="Chromosome"/>
</dbReference>
<dbReference type="InterPro" id="IPR021517">
    <property type="entry name" value="DUF3180"/>
</dbReference>
<accession>A0A0N9HRU5</accession>
<dbReference type="Pfam" id="PF11377">
    <property type="entry name" value="DUF3180"/>
    <property type="match status" value="1"/>
</dbReference>
<dbReference type="RefSeq" id="WP_054287868.1">
    <property type="nucleotide sequence ID" value="NZ_CP012752.1"/>
</dbReference>
<dbReference type="EMBL" id="CP012752">
    <property type="protein sequence ID" value="ALG05889.1"/>
    <property type="molecule type" value="Genomic_DNA"/>
</dbReference>
<feature type="transmembrane region" description="Helical" evidence="1">
    <location>
        <begin position="77"/>
        <end position="104"/>
    </location>
</feature>
<name>A0A0N9HRU5_9PSEU</name>
<gene>
    <name evidence="2" type="ORF">AOZ06_02215</name>
</gene>
<keyword evidence="1" id="KW-0472">Membrane</keyword>
<keyword evidence="3" id="KW-1185">Reference proteome</keyword>
<feature type="transmembrane region" description="Helical" evidence="1">
    <location>
        <begin position="34"/>
        <end position="56"/>
    </location>
</feature>
<keyword evidence="1" id="KW-1133">Transmembrane helix</keyword>
<evidence type="ECO:0000256" key="1">
    <source>
        <dbReference type="SAM" id="Phobius"/>
    </source>
</evidence>
<organism evidence="2 3">
    <name type="scientific">Kibdelosporangium phytohabitans</name>
    <dbReference type="NCBI Taxonomy" id="860235"/>
    <lineage>
        <taxon>Bacteria</taxon>
        <taxon>Bacillati</taxon>
        <taxon>Actinomycetota</taxon>
        <taxon>Actinomycetes</taxon>
        <taxon>Pseudonocardiales</taxon>
        <taxon>Pseudonocardiaceae</taxon>
        <taxon>Kibdelosporangium</taxon>
    </lineage>
</organism>
<sequence>MKFTRPRDLVIAGLLAAVVLYLILQSAYGSMPPLPTLAGVTLVVIAVVDVVLAFSLRSRIRGTRRDKPVEALTAARAVALAKASSVLGAIMLGAWAGVFAYVFPKRSDVVAAGNDTSSAVIGALCAAALIAAGLWLEHCCKTPDEPKQPDDR</sequence>